<dbReference type="InterPro" id="IPR018683">
    <property type="entry name" value="DUF2169"/>
</dbReference>
<gene>
    <name evidence="2" type="ORF">DM43_3205</name>
</gene>
<reference evidence="2 3" key="1">
    <citation type="submission" date="2014-06" db="EMBL/GenBank/DDBJ databases">
        <authorList>
            <person name="Bishop-Lilly K.A."/>
            <person name="Broomall S.M."/>
            <person name="Chain P.S."/>
            <person name="Chertkov O."/>
            <person name="Coyne S.R."/>
            <person name="Daligault H.E."/>
            <person name="Davenport K.W."/>
            <person name="Erkkila T."/>
            <person name="Frey K.G."/>
            <person name="Gibbons H.S."/>
            <person name="Gu W."/>
            <person name="Jaissle J."/>
            <person name="Johnson S.L."/>
            <person name="Koroleva G.I."/>
            <person name="Ladner J.T."/>
            <person name="Lo C.-C."/>
            <person name="Minogue T.D."/>
            <person name="Munk C."/>
            <person name="Palacios G.F."/>
            <person name="Redden C.L."/>
            <person name="Rosenzweig C.N."/>
            <person name="Scholz M.B."/>
            <person name="Teshima H."/>
            <person name="Xu Y."/>
        </authorList>
    </citation>
    <scope>NUCLEOTIDE SEQUENCE [LARGE SCALE GENOMIC DNA]</scope>
    <source>
        <strain evidence="2 3">DWS 37UF10B-2</strain>
    </source>
</reference>
<dbReference type="Pfam" id="PF09937">
    <property type="entry name" value="DUF2169"/>
    <property type="match status" value="1"/>
</dbReference>
<dbReference type="AlphaFoldDB" id="A0AA88Z2Q6"/>
<evidence type="ECO:0000313" key="2">
    <source>
        <dbReference type="EMBL" id="KGB99358.1"/>
    </source>
</evidence>
<feature type="domain" description="DUF2169" evidence="1">
    <location>
        <begin position="24"/>
        <end position="341"/>
    </location>
</feature>
<proteinExistence type="predicted"/>
<name>A0AA88Z2Q6_BURCE</name>
<evidence type="ECO:0000259" key="1">
    <source>
        <dbReference type="Pfam" id="PF09937"/>
    </source>
</evidence>
<organism evidence="2 3">
    <name type="scientific">Burkholderia cepacia</name>
    <name type="common">Pseudomonas cepacia</name>
    <dbReference type="NCBI Taxonomy" id="292"/>
    <lineage>
        <taxon>Bacteria</taxon>
        <taxon>Pseudomonadati</taxon>
        <taxon>Pseudomonadota</taxon>
        <taxon>Betaproteobacteria</taxon>
        <taxon>Burkholderiales</taxon>
        <taxon>Burkholderiaceae</taxon>
        <taxon>Burkholderia</taxon>
        <taxon>Burkholderia cepacia complex</taxon>
    </lineage>
</organism>
<comment type="caution">
    <text evidence="2">The sequence shown here is derived from an EMBL/GenBank/DDBJ whole genome shotgun (WGS) entry which is preliminary data.</text>
</comment>
<dbReference type="Proteomes" id="UP000029575">
    <property type="component" value="Unassembled WGS sequence"/>
</dbReference>
<evidence type="ECO:0000313" key="3">
    <source>
        <dbReference type="Proteomes" id="UP000029575"/>
    </source>
</evidence>
<sequence length="370" mass="41124">MAVITNDSGLPYAWFEKTGEGGAAYDVLAVRGTFDFSRDGKPITLATEQKPIIDGDEFDGEVDSAPLKAVLKREGDRVLYKPATDVYLTGTARSAHDEMRAEWMAGLQVGSMQKILRLHGPRQFVRGLFGWRLTRATPTNAVPLDYRLAFGGTYASESEEAAVEYVYKRDNPAGCGWLPDDEALKTLSKDARSQIAAEIGKLKLLAAPQIEDPMQPVRHPSQQCAAQGFGPVARWCSPRIDYAGTYDDRWRAEVYPNVPNDFNPRFYQSAPPDLIYPGYLVGDEIIIMAGLLPEGRVTMRLPRLRVMMAMTTWDGGGRVGALNLDTVAIDLDERQVSLVWRERFDRTDPVNFLRLGVTAFVNPMPEHAHG</sequence>
<accession>A0AA88Z2Q6</accession>
<protein>
    <recommendedName>
        <fullName evidence="1">DUF2169 domain-containing protein</fullName>
    </recommendedName>
</protein>
<dbReference type="EMBL" id="JPGD01000005">
    <property type="protein sequence ID" value="KGB99358.1"/>
    <property type="molecule type" value="Genomic_DNA"/>
</dbReference>
<dbReference type="RefSeq" id="WP_052100270.1">
    <property type="nucleotide sequence ID" value="NZ_KN150854.1"/>
</dbReference>